<accession>A0ABP9QKP5</accession>
<keyword evidence="1" id="KW-0472">Membrane</keyword>
<keyword evidence="3" id="KW-1185">Reference proteome</keyword>
<dbReference type="RefSeq" id="WP_346054121.1">
    <property type="nucleotide sequence ID" value="NZ_BAABIB010000070.1"/>
</dbReference>
<proteinExistence type="predicted"/>
<reference evidence="3" key="1">
    <citation type="journal article" date="2019" name="Int. J. Syst. Evol. Microbiol.">
        <title>The Global Catalogue of Microorganisms (GCM) 10K type strain sequencing project: providing services to taxonomists for standard genome sequencing and annotation.</title>
        <authorList>
            <consortium name="The Broad Institute Genomics Platform"/>
            <consortium name="The Broad Institute Genome Sequencing Center for Infectious Disease"/>
            <person name="Wu L."/>
            <person name="Ma J."/>
        </authorList>
    </citation>
    <scope>NUCLEOTIDE SEQUENCE [LARGE SCALE GENOMIC DNA]</scope>
    <source>
        <strain evidence="3">JCM 18054</strain>
    </source>
</reference>
<evidence type="ECO:0000313" key="2">
    <source>
        <dbReference type="EMBL" id="GAA5163589.1"/>
    </source>
</evidence>
<protein>
    <submittedName>
        <fullName evidence="2">Uncharacterized protein</fullName>
    </submittedName>
</protein>
<gene>
    <name evidence="2" type="ORF">GCM10023214_31890</name>
</gene>
<name>A0ABP9QKP5_9PSEU</name>
<evidence type="ECO:0000313" key="3">
    <source>
        <dbReference type="Proteomes" id="UP001500192"/>
    </source>
</evidence>
<feature type="transmembrane region" description="Helical" evidence="1">
    <location>
        <begin position="20"/>
        <end position="42"/>
    </location>
</feature>
<sequence length="48" mass="5432">MSHKRQRRRRGPRATLRLAVTLRMEVTASGVAVITALVLYGLTALHRF</sequence>
<keyword evidence="1" id="KW-1133">Transmembrane helix</keyword>
<dbReference type="EMBL" id="BAABIB010000070">
    <property type="protein sequence ID" value="GAA5163589.1"/>
    <property type="molecule type" value="Genomic_DNA"/>
</dbReference>
<comment type="caution">
    <text evidence="2">The sequence shown here is derived from an EMBL/GenBank/DDBJ whole genome shotgun (WGS) entry which is preliminary data.</text>
</comment>
<dbReference type="Proteomes" id="UP001500192">
    <property type="component" value="Unassembled WGS sequence"/>
</dbReference>
<keyword evidence="1" id="KW-0812">Transmembrane</keyword>
<organism evidence="2 3">
    <name type="scientific">Amycolatopsis dongchuanensis</name>
    <dbReference type="NCBI Taxonomy" id="1070866"/>
    <lineage>
        <taxon>Bacteria</taxon>
        <taxon>Bacillati</taxon>
        <taxon>Actinomycetota</taxon>
        <taxon>Actinomycetes</taxon>
        <taxon>Pseudonocardiales</taxon>
        <taxon>Pseudonocardiaceae</taxon>
        <taxon>Amycolatopsis</taxon>
    </lineage>
</organism>
<evidence type="ECO:0000256" key="1">
    <source>
        <dbReference type="SAM" id="Phobius"/>
    </source>
</evidence>